<name>A0A8H8P416_9AGAM</name>
<accession>A0A8H8P416</accession>
<evidence type="ECO:0000313" key="1">
    <source>
        <dbReference type="EMBL" id="QRW24258.1"/>
    </source>
</evidence>
<dbReference type="GeneID" id="67032861"/>
<dbReference type="AlphaFoldDB" id="A0A8H8P416"/>
<proteinExistence type="predicted"/>
<gene>
    <name evidence="1" type="ORF">RhiXN_10582</name>
</gene>
<dbReference type="EMBL" id="CP059668">
    <property type="protein sequence ID" value="QRW24258.1"/>
    <property type="molecule type" value="Genomic_DNA"/>
</dbReference>
<dbReference type="Proteomes" id="UP000650533">
    <property type="component" value="Chromosome 11"/>
</dbReference>
<evidence type="ECO:0000313" key="2">
    <source>
        <dbReference type="Proteomes" id="UP000650533"/>
    </source>
</evidence>
<sequence>MAELSLHRGPKSNAFLVYQRLSAQMNEKFMRLWKPYERTVEALYCHGSLTPEEEGQYLRLHQAIGDTPV</sequence>
<organism evidence="1 2">
    <name type="scientific">Rhizoctonia solani</name>
    <dbReference type="NCBI Taxonomy" id="456999"/>
    <lineage>
        <taxon>Eukaryota</taxon>
        <taxon>Fungi</taxon>
        <taxon>Dikarya</taxon>
        <taxon>Basidiomycota</taxon>
        <taxon>Agaricomycotina</taxon>
        <taxon>Agaricomycetes</taxon>
        <taxon>Cantharellales</taxon>
        <taxon>Ceratobasidiaceae</taxon>
        <taxon>Rhizoctonia</taxon>
    </lineage>
</organism>
<reference evidence="1" key="1">
    <citation type="submission" date="2020-05" db="EMBL/GenBank/DDBJ databases">
        <title>Evolutionary and genomic comparisons of hybrid uninucleate and nonhybrid Rhizoctonia fungi.</title>
        <authorList>
            <person name="Li C."/>
            <person name="Chen X."/>
        </authorList>
    </citation>
    <scope>NUCLEOTIDE SEQUENCE</scope>
    <source>
        <strain evidence="1">AG-1 IA</strain>
    </source>
</reference>
<dbReference type="KEGG" id="rsx:RhiXN_10582"/>
<protein>
    <submittedName>
        <fullName evidence="1">Uncharacterized protein</fullName>
    </submittedName>
</protein>
<dbReference type="RefSeq" id="XP_043184495.1">
    <property type="nucleotide sequence ID" value="XM_043330398.1"/>
</dbReference>